<proteinExistence type="predicted"/>
<reference evidence="2 3" key="1">
    <citation type="submission" date="2023-11" db="EMBL/GenBank/DDBJ databases">
        <title>An acidophilic fungus is an integral part of prey digestion in a carnivorous sundew plant.</title>
        <authorList>
            <person name="Tsai I.J."/>
        </authorList>
    </citation>
    <scope>NUCLEOTIDE SEQUENCE [LARGE SCALE GENOMIC DNA]</scope>
    <source>
        <strain evidence="2">169a</strain>
    </source>
</reference>
<accession>A0AAQ3RB79</accession>
<feature type="domain" description="FAD dependent oxidoreductase" evidence="1">
    <location>
        <begin position="38"/>
        <end position="418"/>
    </location>
</feature>
<dbReference type="SUPFAM" id="SSF51905">
    <property type="entry name" value="FAD/NAD(P)-binding domain"/>
    <property type="match status" value="1"/>
</dbReference>
<evidence type="ECO:0000313" key="3">
    <source>
        <dbReference type="Proteomes" id="UP001303373"/>
    </source>
</evidence>
<organism evidence="2 3">
    <name type="scientific">Acrodontium crateriforme</name>
    <dbReference type="NCBI Taxonomy" id="150365"/>
    <lineage>
        <taxon>Eukaryota</taxon>
        <taxon>Fungi</taxon>
        <taxon>Dikarya</taxon>
        <taxon>Ascomycota</taxon>
        <taxon>Pezizomycotina</taxon>
        <taxon>Dothideomycetes</taxon>
        <taxon>Dothideomycetidae</taxon>
        <taxon>Mycosphaerellales</taxon>
        <taxon>Teratosphaeriaceae</taxon>
        <taxon>Acrodontium</taxon>
    </lineage>
</organism>
<dbReference type="Proteomes" id="UP001303373">
    <property type="component" value="Chromosome 3"/>
</dbReference>
<gene>
    <name evidence="2" type="ORF">R9X50_00271200</name>
</gene>
<dbReference type="PANTHER" id="PTHR13847">
    <property type="entry name" value="SARCOSINE DEHYDROGENASE-RELATED"/>
    <property type="match status" value="1"/>
</dbReference>
<keyword evidence="3" id="KW-1185">Reference proteome</keyword>
<dbReference type="Pfam" id="PF01266">
    <property type="entry name" value="DAO"/>
    <property type="match status" value="1"/>
</dbReference>
<sequence length="460" mass="51018">MASPTPFPVENSTTLFWRTQLDALDSHRSTDELPVEADILIIGAGYAGAAVAHHLQNKTKDQTNKPSILILEARQACSGATGRNGGHFRPDVYARATAVIDRYGVEAAEEVVTFEVRNLAAIKELIEQKQIDCDFTMTQCTSVWLRAQDGDETAIALEKLTQVGISTVSDVTYTSEADAENNSGVKGAKACCSSSAAHLWPYKPILHILGNLIKGGANLQTHTPMHQVSSTPDSENRWTINTPRGQIKTRKVIYATNGYTAGIVPEIKSKIVPIRGICCRIVVPKDRPSPPQLTNSYNIMLNSWAYDYLIPRSDGSIVVGGARQRYYHDLDQWFENSDDSTLIESARNYYNGYMQRTFKGWEGSGAYVDQIWTGIMGYTHDAMPYVGELPNKPGQYICAGFTGHGMPQMYLSAECLAATIVENKTLRESGLPRLYELSQERLDDPDHRAIEIWNSIDWSE</sequence>
<evidence type="ECO:0000313" key="2">
    <source>
        <dbReference type="EMBL" id="WPG99892.1"/>
    </source>
</evidence>
<dbReference type="PANTHER" id="PTHR13847:SF279">
    <property type="entry name" value="FAD DEPENDENT OXIDOREDUCTASE DOMAIN-CONTAINING PROTEIN-RELATED"/>
    <property type="match status" value="1"/>
</dbReference>
<evidence type="ECO:0000259" key="1">
    <source>
        <dbReference type="Pfam" id="PF01266"/>
    </source>
</evidence>
<protein>
    <submittedName>
        <fullName evidence="2">FAD dependent oxidoreductase</fullName>
    </submittedName>
</protein>
<dbReference type="GO" id="GO:0005737">
    <property type="term" value="C:cytoplasm"/>
    <property type="evidence" value="ECO:0007669"/>
    <property type="project" value="TreeGrafter"/>
</dbReference>
<name>A0AAQ3RB79_9PEZI</name>
<dbReference type="AlphaFoldDB" id="A0AAQ3RB79"/>
<dbReference type="EMBL" id="CP138582">
    <property type="protein sequence ID" value="WPG99892.1"/>
    <property type="molecule type" value="Genomic_DNA"/>
</dbReference>
<dbReference type="InterPro" id="IPR006076">
    <property type="entry name" value="FAD-dep_OxRdtase"/>
</dbReference>
<dbReference type="InterPro" id="IPR036188">
    <property type="entry name" value="FAD/NAD-bd_sf"/>
</dbReference>
<dbReference type="Gene3D" id="3.30.9.10">
    <property type="entry name" value="D-Amino Acid Oxidase, subunit A, domain 2"/>
    <property type="match status" value="1"/>
</dbReference>
<dbReference type="Gene3D" id="3.50.50.60">
    <property type="entry name" value="FAD/NAD(P)-binding domain"/>
    <property type="match status" value="1"/>
</dbReference>